<accession>A0AAN9IN51</accession>
<protein>
    <submittedName>
        <fullName evidence="1">Uncharacterized protein</fullName>
    </submittedName>
</protein>
<dbReference type="Proteomes" id="UP001372338">
    <property type="component" value="Unassembled WGS sequence"/>
</dbReference>
<organism evidence="1 2">
    <name type="scientific">Crotalaria pallida</name>
    <name type="common">Smooth rattlebox</name>
    <name type="synonym">Crotalaria striata</name>
    <dbReference type="NCBI Taxonomy" id="3830"/>
    <lineage>
        <taxon>Eukaryota</taxon>
        <taxon>Viridiplantae</taxon>
        <taxon>Streptophyta</taxon>
        <taxon>Embryophyta</taxon>
        <taxon>Tracheophyta</taxon>
        <taxon>Spermatophyta</taxon>
        <taxon>Magnoliopsida</taxon>
        <taxon>eudicotyledons</taxon>
        <taxon>Gunneridae</taxon>
        <taxon>Pentapetalae</taxon>
        <taxon>rosids</taxon>
        <taxon>fabids</taxon>
        <taxon>Fabales</taxon>
        <taxon>Fabaceae</taxon>
        <taxon>Papilionoideae</taxon>
        <taxon>50 kb inversion clade</taxon>
        <taxon>genistoids sensu lato</taxon>
        <taxon>core genistoids</taxon>
        <taxon>Crotalarieae</taxon>
        <taxon>Crotalaria</taxon>
    </lineage>
</organism>
<evidence type="ECO:0000313" key="1">
    <source>
        <dbReference type="EMBL" id="KAK7282984.1"/>
    </source>
</evidence>
<dbReference type="EMBL" id="JAYWIO010000002">
    <property type="protein sequence ID" value="KAK7282984.1"/>
    <property type="molecule type" value="Genomic_DNA"/>
</dbReference>
<keyword evidence="2" id="KW-1185">Reference proteome</keyword>
<sequence length="127" mass="14074">METHMATSSMVLATNYSIQKWPISVPQRFTQSTTTARLSTAFKPILRALPQIPLQIDTSKTITDITTKFLDAVVDTVFEFVEKPLLPSQSNLTPVEELGEAVPIINNIQGEIPQDFPEGVYIRNGLA</sequence>
<name>A0AAN9IN51_CROPI</name>
<dbReference type="AlphaFoldDB" id="A0AAN9IN51"/>
<proteinExistence type="predicted"/>
<evidence type="ECO:0000313" key="2">
    <source>
        <dbReference type="Proteomes" id="UP001372338"/>
    </source>
</evidence>
<reference evidence="1 2" key="1">
    <citation type="submission" date="2024-01" db="EMBL/GenBank/DDBJ databases">
        <title>The genomes of 5 underutilized Papilionoideae crops provide insights into root nodulation and disease resistanc.</title>
        <authorList>
            <person name="Yuan L."/>
        </authorList>
    </citation>
    <scope>NUCLEOTIDE SEQUENCE [LARGE SCALE GENOMIC DNA]</scope>
    <source>
        <strain evidence="1">ZHUSHIDOU_FW_LH</strain>
        <tissue evidence="1">Leaf</tissue>
    </source>
</reference>
<gene>
    <name evidence="1" type="ORF">RIF29_12149</name>
</gene>
<comment type="caution">
    <text evidence="1">The sequence shown here is derived from an EMBL/GenBank/DDBJ whole genome shotgun (WGS) entry which is preliminary data.</text>
</comment>